<dbReference type="GO" id="GO:0017000">
    <property type="term" value="P:antibiotic biosynthetic process"/>
    <property type="evidence" value="ECO:0007669"/>
    <property type="project" value="UniProtKB-KW"/>
</dbReference>
<evidence type="ECO:0000256" key="4">
    <source>
        <dbReference type="ARBA" id="ARBA00023002"/>
    </source>
</evidence>
<dbReference type="InterPro" id="IPR005123">
    <property type="entry name" value="Oxoglu/Fe-dep_dioxygenase_dom"/>
</dbReference>
<keyword evidence="6" id="KW-0045">Antibiotic biosynthesis</keyword>
<organism evidence="9 10">
    <name type="scientific">Quadrisphaera granulorum</name>
    <dbReference type="NCBI Taxonomy" id="317664"/>
    <lineage>
        <taxon>Bacteria</taxon>
        <taxon>Bacillati</taxon>
        <taxon>Actinomycetota</taxon>
        <taxon>Actinomycetes</taxon>
        <taxon>Kineosporiales</taxon>
        <taxon>Kineosporiaceae</taxon>
        <taxon>Quadrisphaera</taxon>
    </lineage>
</organism>
<evidence type="ECO:0000256" key="6">
    <source>
        <dbReference type="ARBA" id="ARBA00023194"/>
    </source>
</evidence>
<dbReference type="OrthoDB" id="21825at2"/>
<sequence>MRTIPVIDISAARRGSGGDRGVARAVSGACEEVGFFQVTGHDISAALVEDLFRATRRFFAMPTPVKATVAQPAPDQVRGWAPVGSESITFSLDEESPADLKEKFDIGPEVGLGEGWADGTPEHAPNRWPALPGFREVWVRAYRAFAETNLALTRAAAQGLGVSPEAMAARFDREISMLRALYYPSQPEPPLPGQLRAGVHSDYGAFTLSVAEPRPGALQVLDSGGEWVDVPVIPGAVVVMVGDLWTEWTDHRWPATLHRVVNPRRDVAWDSDRLAVAFYAHPNAEEPVDVLPELAGDASGWPDAPTAAEHLREKYLRQTSVGSPHDPSRR</sequence>
<dbReference type="EMBL" id="QGDQ01000008">
    <property type="protein sequence ID" value="PWJ54183.1"/>
    <property type="molecule type" value="Genomic_DNA"/>
</dbReference>
<dbReference type="GO" id="GO:0046872">
    <property type="term" value="F:metal ion binding"/>
    <property type="evidence" value="ECO:0007669"/>
    <property type="project" value="UniProtKB-KW"/>
</dbReference>
<evidence type="ECO:0000256" key="7">
    <source>
        <dbReference type="RuleBase" id="RU003682"/>
    </source>
</evidence>
<evidence type="ECO:0000313" key="10">
    <source>
        <dbReference type="Proteomes" id="UP000245469"/>
    </source>
</evidence>
<dbReference type="GO" id="GO:0051213">
    <property type="term" value="F:dioxygenase activity"/>
    <property type="evidence" value="ECO:0007669"/>
    <property type="project" value="UniProtKB-KW"/>
</dbReference>
<comment type="similarity">
    <text evidence="2 7">Belongs to the iron/ascorbate-dependent oxidoreductase family.</text>
</comment>
<comment type="pathway">
    <text evidence="1">Antibiotic biosynthesis.</text>
</comment>
<accession>A0A316A980</accession>
<name>A0A316A980_9ACTN</name>
<protein>
    <submittedName>
        <fullName evidence="9">Isopenicillin N synthase-like dioxygenase</fullName>
    </submittedName>
</protein>
<reference evidence="9 10" key="1">
    <citation type="submission" date="2018-03" db="EMBL/GenBank/DDBJ databases">
        <title>Genomic Encyclopedia of Archaeal and Bacterial Type Strains, Phase II (KMG-II): from individual species to whole genera.</title>
        <authorList>
            <person name="Goeker M."/>
        </authorList>
    </citation>
    <scope>NUCLEOTIDE SEQUENCE [LARGE SCALE GENOMIC DNA]</scope>
    <source>
        <strain evidence="9 10">DSM 44889</strain>
    </source>
</reference>
<dbReference type="RefSeq" id="WP_109773867.1">
    <property type="nucleotide sequence ID" value="NZ_QGDQ01000008.1"/>
</dbReference>
<dbReference type="Gene3D" id="2.60.120.330">
    <property type="entry name" value="B-lactam Antibiotic, Isopenicillin N Synthase, Chain"/>
    <property type="match status" value="1"/>
</dbReference>
<dbReference type="PROSITE" id="PS51471">
    <property type="entry name" value="FE2OG_OXY"/>
    <property type="match status" value="1"/>
</dbReference>
<keyword evidence="3 7" id="KW-0479">Metal-binding</keyword>
<dbReference type="InterPro" id="IPR044861">
    <property type="entry name" value="IPNS-like_FE2OG_OXY"/>
</dbReference>
<evidence type="ECO:0000313" key="9">
    <source>
        <dbReference type="EMBL" id="PWJ54183.1"/>
    </source>
</evidence>
<dbReference type="InterPro" id="IPR027443">
    <property type="entry name" value="IPNS-like_sf"/>
</dbReference>
<evidence type="ECO:0000256" key="2">
    <source>
        <dbReference type="ARBA" id="ARBA00008056"/>
    </source>
</evidence>
<dbReference type="PANTHER" id="PTHR10209">
    <property type="entry name" value="OXIDOREDUCTASE, 2OG-FE II OXYGENASE FAMILY PROTEIN"/>
    <property type="match status" value="1"/>
</dbReference>
<keyword evidence="4 7" id="KW-0560">Oxidoreductase</keyword>
<dbReference type="PANTHER" id="PTHR10209:SF881">
    <property type="entry name" value="FI07970P-RELATED"/>
    <property type="match status" value="1"/>
</dbReference>
<feature type="domain" description="Fe2OG dioxygenase" evidence="8">
    <location>
        <begin position="174"/>
        <end position="282"/>
    </location>
</feature>
<proteinExistence type="inferred from homology"/>
<keyword evidence="9" id="KW-0223">Dioxygenase</keyword>
<keyword evidence="5 7" id="KW-0408">Iron</keyword>
<dbReference type="AlphaFoldDB" id="A0A316A980"/>
<dbReference type="InterPro" id="IPR026992">
    <property type="entry name" value="DIOX_N"/>
</dbReference>
<evidence type="ECO:0000259" key="8">
    <source>
        <dbReference type="PROSITE" id="PS51471"/>
    </source>
</evidence>
<keyword evidence="10" id="KW-1185">Reference proteome</keyword>
<dbReference type="Proteomes" id="UP000245469">
    <property type="component" value="Unassembled WGS sequence"/>
</dbReference>
<evidence type="ECO:0000256" key="5">
    <source>
        <dbReference type="ARBA" id="ARBA00023004"/>
    </source>
</evidence>
<gene>
    <name evidence="9" type="ORF">BXY45_10890</name>
</gene>
<evidence type="ECO:0000256" key="1">
    <source>
        <dbReference type="ARBA" id="ARBA00004792"/>
    </source>
</evidence>
<dbReference type="SUPFAM" id="SSF51197">
    <property type="entry name" value="Clavaminate synthase-like"/>
    <property type="match status" value="1"/>
</dbReference>
<dbReference type="Pfam" id="PF14226">
    <property type="entry name" value="DIOX_N"/>
    <property type="match status" value="1"/>
</dbReference>
<evidence type="ECO:0000256" key="3">
    <source>
        <dbReference type="ARBA" id="ARBA00022723"/>
    </source>
</evidence>
<dbReference type="Pfam" id="PF03171">
    <property type="entry name" value="2OG-FeII_Oxy"/>
    <property type="match status" value="1"/>
</dbReference>
<comment type="caution">
    <text evidence="9">The sequence shown here is derived from an EMBL/GenBank/DDBJ whole genome shotgun (WGS) entry which is preliminary data.</text>
</comment>